<evidence type="ECO:0000256" key="4">
    <source>
        <dbReference type="ARBA" id="ARBA00023316"/>
    </source>
</evidence>
<dbReference type="NCBIfam" id="TIGR00696">
    <property type="entry name" value="wecG_tagA_cpsF"/>
    <property type="match status" value="1"/>
</dbReference>
<keyword evidence="7" id="KW-1185">Reference proteome</keyword>
<evidence type="ECO:0000256" key="1">
    <source>
        <dbReference type="ARBA" id="ARBA00022676"/>
    </source>
</evidence>
<sequence length="244" mass="26589">MSVGIKATVLDVSIDTVTMSEAVVKLEQFIAEKTPHLVATANAEMVMLAQEDNELAAILANSHLVVPDGAGVVWAIRHQGNTIVERVAGYDLAQNLLLEASKKGYRVFLFGSQPDIVAKAKTMALARYPGLCIVGTKHGFFTAEDEPAIVQTISAAKPDILLAALGVPRQEKWLAKNLEKLGVPICMGVGGTFDVMAGAVKRAPLWMQRTSLEWLFRLLCQPQRAIRMLALPKFALKVMLRKKD</sequence>
<dbReference type="GO" id="GO:0019350">
    <property type="term" value="P:teichoic acid biosynthetic process"/>
    <property type="evidence" value="ECO:0007669"/>
    <property type="project" value="UniProtKB-UniRule"/>
</dbReference>
<proteinExistence type="inferred from homology"/>
<evidence type="ECO:0000313" key="7">
    <source>
        <dbReference type="Proteomes" id="UP000049855"/>
    </source>
</evidence>
<accession>A0A0U1L6M8</accession>
<keyword evidence="3 5" id="KW-0777">Teichoic acid biosynthesis</keyword>
<organism evidence="6 7">
    <name type="scientific">Sporomusa ovata</name>
    <dbReference type="NCBI Taxonomy" id="2378"/>
    <lineage>
        <taxon>Bacteria</taxon>
        <taxon>Bacillati</taxon>
        <taxon>Bacillota</taxon>
        <taxon>Negativicutes</taxon>
        <taxon>Selenomonadales</taxon>
        <taxon>Sporomusaceae</taxon>
        <taxon>Sporomusa</taxon>
    </lineage>
</organism>
<evidence type="ECO:0000256" key="3">
    <source>
        <dbReference type="ARBA" id="ARBA00022944"/>
    </source>
</evidence>
<evidence type="ECO:0000256" key="5">
    <source>
        <dbReference type="HAMAP-Rule" id="MF_02070"/>
    </source>
</evidence>
<dbReference type="Proteomes" id="UP000049855">
    <property type="component" value="Unassembled WGS sequence"/>
</dbReference>
<comment type="similarity">
    <text evidence="5">Belongs to the glycosyltransferase 26 family. TagA/TarA subfamily.</text>
</comment>
<comment type="function">
    <text evidence="5">Catalyzes the conversion of GlcNAc-PP-undecaprenol into ManNAc-GlcNAc-PP-undecaprenol, the first committed lipid intermediate in the de novo synthesis of teichoic acid.</text>
</comment>
<keyword evidence="1 5" id="KW-0328">Glycosyltransferase</keyword>
<comment type="catalytic activity">
    <reaction evidence="5">
        <text>UDP-N-acetyl-alpha-D-mannosamine + N-acetyl-alpha-D-glucosaminyl-di-trans,octa-cis-undecaprenyl diphosphate = N-acetyl-beta-D-mannosaminyl-(1-&gt;4)-N-acetyl-alpha-D-glucosaminyl di-trans,octa-cis-undecaprenyl diphosphate + UDP + H(+)</text>
        <dbReference type="Rhea" id="RHEA:16053"/>
        <dbReference type="ChEBI" id="CHEBI:15378"/>
        <dbReference type="ChEBI" id="CHEBI:58223"/>
        <dbReference type="ChEBI" id="CHEBI:62959"/>
        <dbReference type="ChEBI" id="CHEBI:68623"/>
        <dbReference type="ChEBI" id="CHEBI:132210"/>
        <dbReference type="EC" id="2.4.1.187"/>
    </reaction>
</comment>
<dbReference type="InterPro" id="IPR034714">
    <property type="entry name" value="TagA_TarA"/>
</dbReference>
<gene>
    <name evidence="6" type="ORF">SpAn4DRAFT_0996</name>
</gene>
<dbReference type="CDD" id="cd06533">
    <property type="entry name" value="Glyco_transf_WecG_TagA"/>
    <property type="match status" value="1"/>
</dbReference>
<comment type="pathway">
    <text evidence="5">Cell wall biogenesis; teichoic acid biosynthesis.</text>
</comment>
<dbReference type="UniPathway" id="UPA00632"/>
<dbReference type="HAMAP" id="MF_02070">
    <property type="entry name" value="TagA_TarA"/>
    <property type="match status" value="1"/>
</dbReference>
<keyword evidence="2 5" id="KW-0808">Transferase</keyword>
<dbReference type="GO" id="GO:0047244">
    <property type="term" value="F:N-acetylglucosaminyldiphosphoundecaprenol N-acetyl-beta-D-mannosaminyltransferase activity"/>
    <property type="evidence" value="ECO:0007669"/>
    <property type="project" value="UniProtKB-UniRule"/>
</dbReference>
<reference evidence="7" key="1">
    <citation type="submission" date="2015-03" db="EMBL/GenBank/DDBJ databases">
        <authorList>
            <person name="Nijsse Bart"/>
        </authorList>
    </citation>
    <scope>NUCLEOTIDE SEQUENCE [LARGE SCALE GENOMIC DNA]</scope>
</reference>
<dbReference type="Pfam" id="PF03808">
    <property type="entry name" value="Glyco_tran_WecG"/>
    <property type="match status" value="1"/>
</dbReference>
<name>A0A0U1L6M8_9FIRM</name>
<dbReference type="PANTHER" id="PTHR34136:SF1">
    <property type="entry name" value="UDP-N-ACETYL-D-MANNOSAMINURONIC ACID TRANSFERASE"/>
    <property type="match status" value="1"/>
</dbReference>
<dbReference type="GO" id="GO:0071555">
    <property type="term" value="P:cell wall organization"/>
    <property type="evidence" value="ECO:0007669"/>
    <property type="project" value="UniProtKB-KW"/>
</dbReference>
<keyword evidence="4 5" id="KW-0961">Cell wall biogenesis/degradation</keyword>
<dbReference type="PANTHER" id="PTHR34136">
    <property type="match status" value="1"/>
</dbReference>
<protein>
    <recommendedName>
        <fullName evidence="5">N-acetylglucosaminyldiphosphoundecaprenol N-acetyl-beta-D-mannosaminyltransferase</fullName>
        <ecNumber evidence="5">2.4.1.187</ecNumber>
    </recommendedName>
    <alternativeName>
        <fullName evidence="5">N-acetylmannosaminyltransferase</fullName>
    </alternativeName>
    <alternativeName>
        <fullName evidence="5">UDP-N-acetylmannosamine transferase</fullName>
    </alternativeName>
    <alternativeName>
        <fullName evidence="5">UDP-N-acetylmannosamine:N-acetylglucosaminyl pyrophosphorylundecaprenol N-acetylmannosaminyltransferase</fullName>
    </alternativeName>
</protein>
<evidence type="ECO:0000256" key="2">
    <source>
        <dbReference type="ARBA" id="ARBA00022679"/>
    </source>
</evidence>
<dbReference type="AlphaFoldDB" id="A0A0U1L6M8"/>
<dbReference type="InterPro" id="IPR004629">
    <property type="entry name" value="WecG_TagA_CpsF"/>
</dbReference>
<dbReference type="EC" id="2.4.1.187" evidence="5"/>
<evidence type="ECO:0000313" key="6">
    <source>
        <dbReference type="EMBL" id="CQR74534.1"/>
    </source>
</evidence>
<dbReference type="EMBL" id="CTRP01000014">
    <property type="protein sequence ID" value="CQR74534.1"/>
    <property type="molecule type" value="Genomic_DNA"/>
</dbReference>